<protein>
    <recommendedName>
        <fullName evidence="1">T6SS Phospholipase effector Tle1-like catalytic domain-containing protein</fullName>
    </recommendedName>
</protein>
<feature type="domain" description="T6SS Phospholipase effector Tle1-like catalytic" evidence="1">
    <location>
        <begin position="10"/>
        <end position="125"/>
    </location>
</feature>
<dbReference type="PANTHER" id="PTHR33840">
    <property type="match status" value="1"/>
</dbReference>
<evidence type="ECO:0000259" key="1">
    <source>
        <dbReference type="Pfam" id="PF09994"/>
    </source>
</evidence>
<dbReference type="Proteomes" id="UP000028709">
    <property type="component" value="Unassembled WGS sequence"/>
</dbReference>
<dbReference type="InterPro" id="IPR018712">
    <property type="entry name" value="Tle1-like_cat"/>
</dbReference>
<proteinExistence type="predicted"/>
<evidence type="ECO:0000313" key="2">
    <source>
        <dbReference type="EMBL" id="KFF28903.1"/>
    </source>
</evidence>
<comment type="caution">
    <text evidence="2">The sequence shown here is derived from an EMBL/GenBank/DDBJ whole genome shotgun (WGS) entry which is preliminary data.</text>
</comment>
<reference evidence="2 3" key="1">
    <citation type="submission" date="2014-07" db="EMBL/GenBank/DDBJ databases">
        <title>Genome of Chryseobacterium piperi CTM.</title>
        <authorList>
            <person name="Pipes S.E."/>
            <person name="Stropko S.J."/>
            <person name="Newman J.D."/>
        </authorList>
    </citation>
    <scope>NUCLEOTIDE SEQUENCE [LARGE SCALE GENOMIC DNA]</scope>
    <source>
        <strain evidence="2 3">CTM</strain>
    </source>
</reference>
<evidence type="ECO:0000313" key="3">
    <source>
        <dbReference type="Proteomes" id="UP000028709"/>
    </source>
</evidence>
<dbReference type="eggNOG" id="COG3157">
    <property type="taxonomic scope" value="Bacteria"/>
</dbReference>
<organism evidence="2 3">
    <name type="scientific">Chryseobacterium piperi</name>
    <dbReference type="NCBI Taxonomy" id="558152"/>
    <lineage>
        <taxon>Bacteria</taxon>
        <taxon>Pseudomonadati</taxon>
        <taxon>Bacteroidota</taxon>
        <taxon>Flavobacteriia</taxon>
        <taxon>Flavobacteriales</taxon>
        <taxon>Weeksellaceae</taxon>
        <taxon>Chryseobacterium group</taxon>
        <taxon>Chryseobacterium</taxon>
    </lineage>
</organism>
<dbReference type="Pfam" id="PF09994">
    <property type="entry name" value="T6SS_Tle1-like_cat"/>
    <property type="match status" value="2"/>
</dbReference>
<dbReference type="EMBL" id="JPRJ01000012">
    <property type="protein sequence ID" value="KFF28903.1"/>
    <property type="molecule type" value="Genomic_DNA"/>
</dbReference>
<dbReference type="RefSeq" id="WP_051887255.1">
    <property type="nucleotide sequence ID" value="NZ_CP023049.2"/>
</dbReference>
<dbReference type="STRING" id="558152.IQ37_08730"/>
<accession>A0A086BIY9</accession>
<sequence>MENNIITVGIFFDGTGNNGINATSGKKLLVDHDSYHAAPTNIYKLFKLFGGDEKLYVEGIGTVTGAKDSDFAKATCKNPIGYSGYSSDDKLREAYTFIKQKMQDQTKEYQFYVYGFSRGAMLARNFCYELLRYDSTILGTITIKFLGVFDTVESAPFNDYNVSLLPGLENALQLCAVNECRYFFPLTGFFEDSRNMDDSKLMVGNSVWKEIFVPGVHADVGGGYLDCSQSVYVSANHLRRFDVESYISNVRNKARDSEGNEIWNPVLQNFQIDKGEVLSQAYVERKMVYNDLSKVYGKLMLIQTNALVPIFNTEFDEADFKMNEDHSYLESLYGELEKYAQNLTPDLKPAYDYEKLVDYTHLSANFGLYKKGQLQKSAGLLYAEEINNGLNVPSRSLANNFHPILQTEMHVLEDTVITDFVYGSNIPNNDNWTRSILIK</sequence>
<gene>
    <name evidence="2" type="ORF">IQ37_08730</name>
</gene>
<dbReference type="PANTHER" id="PTHR33840:SF1">
    <property type="entry name" value="TLE1 PHOSPHOLIPASE DOMAIN-CONTAINING PROTEIN"/>
    <property type="match status" value="1"/>
</dbReference>
<name>A0A086BIY9_9FLAO</name>
<dbReference type="AlphaFoldDB" id="A0A086BIY9"/>
<feature type="domain" description="T6SS Phospholipase effector Tle1-like catalytic" evidence="1">
    <location>
        <begin position="140"/>
        <end position="230"/>
    </location>
</feature>
<keyword evidence="3" id="KW-1185">Reference proteome</keyword>